<reference evidence="7" key="1">
    <citation type="journal article" date="2022" name="Int. J. Syst. Evol. Microbiol.">
        <title>Pseudomonas aegrilactucae sp. nov. and Pseudomonas morbosilactucae sp. nov., pathogens causing bacterial rot of lettuce in Japan.</title>
        <authorList>
            <person name="Sawada H."/>
            <person name="Fujikawa T."/>
            <person name="Satou M."/>
        </authorList>
    </citation>
    <scope>NUCLEOTIDE SEQUENCE</scope>
    <source>
        <strain evidence="7">0166_1</strain>
    </source>
</reference>
<protein>
    <recommendedName>
        <fullName evidence="6">VWFA domain-containing protein</fullName>
    </recommendedName>
</protein>
<accession>A0A9E6XWN2</accession>
<evidence type="ECO:0000256" key="1">
    <source>
        <dbReference type="ARBA" id="ARBA00022475"/>
    </source>
</evidence>
<name>A0A9E6XWN2_9ACTN</name>
<feature type="domain" description="VWFA" evidence="6">
    <location>
        <begin position="88"/>
        <end position="276"/>
    </location>
</feature>
<feature type="transmembrane region" description="Helical" evidence="5">
    <location>
        <begin position="289"/>
        <end position="311"/>
    </location>
</feature>
<dbReference type="SMART" id="SM00327">
    <property type="entry name" value="VWA"/>
    <property type="match status" value="1"/>
</dbReference>
<dbReference type="Gene3D" id="3.40.50.410">
    <property type="entry name" value="von Willebrand factor, type A domain"/>
    <property type="match status" value="1"/>
</dbReference>
<dbReference type="EMBL" id="CP087164">
    <property type="protein sequence ID" value="UGS35167.1"/>
    <property type="molecule type" value="Genomic_DNA"/>
</dbReference>
<keyword evidence="2 5" id="KW-0812">Transmembrane</keyword>
<dbReference type="Proteomes" id="UP001162834">
    <property type="component" value="Chromosome"/>
</dbReference>
<gene>
    <name evidence="7" type="ORF">DSM104329_01552</name>
</gene>
<evidence type="ECO:0000313" key="7">
    <source>
        <dbReference type="EMBL" id="UGS35167.1"/>
    </source>
</evidence>
<evidence type="ECO:0000256" key="2">
    <source>
        <dbReference type="ARBA" id="ARBA00022692"/>
    </source>
</evidence>
<evidence type="ECO:0000259" key="6">
    <source>
        <dbReference type="PROSITE" id="PS50234"/>
    </source>
</evidence>
<dbReference type="KEGG" id="sbae:DSM104329_01552"/>
<keyword evidence="4 5" id="KW-0472">Membrane</keyword>
<dbReference type="InterPro" id="IPR036465">
    <property type="entry name" value="vWFA_dom_sf"/>
</dbReference>
<dbReference type="InterPro" id="IPR024163">
    <property type="entry name" value="Aerotolerance_reg_N"/>
</dbReference>
<dbReference type="RefSeq" id="WP_259314822.1">
    <property type="nucleotide sequence ID" value="NZ_CP087164.1"/>
</dbReference>
<organism evidence="7 8">
    <name type="scientific">Capillimicrobium parvum</name>
    <dbReference type="NCBI Taxonomy" id="2884022"/>
    <lineage>
        <taxon>Bacteria</taxon>
        <taxon>Bacillati</taxon>
        <taxon>Actinomycetota</taxon>
        <taxon>Thermoleophilia</taxon>
        <taxon>Solirubrobacterales</taxon>
        <taxon>Capillimicrobiaceae</taxon>
        <taxon>Capillimicrobium</taxon>
    </lineage>
</organism>
<dbReference type="SUPFAM" id="SSF53300">
    <property type="entry name" value="vWA-like"/>
    <property type="match status" value="1"/>
</dbReference>
<dbReference type="PROSITE" id="PS50234">
    <property type="entry name" value="VWFA"/>
    <property type="match status" value="1"/>
</dbReference>
<sequence>MSLSDPIWLLLLLAIPLVIALQVLLARRRRRYSVRFPALTTLVAASGGGSPPWRRWVPAILLFAALGGLAVAMTRPERTVAVPIEKASVMLVTDTSNSMIADDVDPDRLSAAQSAARTFIDAVPKGLALGAVAYSTGPYNVLPPTEDKNEVRDVINSLQADGATATGDALQAALDSLKQQRGSDGRQAPAAIILLSDGQTTAGRDPIGVARLAKKQRVPVYTVALGTDQGTIPGPGGSTVPVPPDPETLKRIAEITGGQAFTVDDASALEGVYQRLGSRIGSKTEQHEMTAGFAAIGAVLLAAALIAGVRFGTRFP</sequence>
<feature type="transmembrane region" description="Helical" evidence="5">
    <location>
        <begin position="56"/>
        <end position="74"/>
    </location>
</feature>
<dbReference type="Pfam" id="PF07584">
    <property type="entry name" value="BatA"/>
    <property type="match status" value="1"/>
</dbReference>
<evidence type="ECO:0000256" key="4">
    <source>
        <dbReference type="ARBA" id="ARBA00023136"/>
    </source>
</evidence>
<evidence type="ECO:0000256" key="3">
    <source>
        <dbReference type="ARBA" id="ARBA00022989"/>
    </source>
</evidence>
<dbReference type="InterPro" id="IPR050768">
    <property type="entry name" value="UPF0353/GerABKA_families"/>
</dbReference>
<dbReference type="Pfam" id="PF13519">
    <property type="entry name" value="VWA_2"/>
    <property type="match status" value="1"/>
</dbReference>
<dbReference type="PANTHER" id="PTHR22550:SF5">
    <property type="entry name" value="LEUCINE ZIPPER PROTEIN 4"/>
    <property type="match status" value="1"/>
</dbReference>
<keyword evidence="3 5" id="KW-1133">Transmembrane helix</keyword>
<feature type="transmembrane region" description="Helical" evidence="5">
    <location>
        <begin position="6"/>
        <end position="25"/>
    </location>
</feature>
<dbReference type="PANTHER" id="PTHR22550">
    <property type="entry name" value="SPORE GERMINATION PROTEIN"/>
    <property type="match status" value="1"/>
</dbReference>
<dbReference type="AlphaFoldDB" id="A0A9E6XWN2"/>
<evidence type="ECO:0000313" key="8">
    <source>
        <dbReference type="Proteomes" id="UP001162834"/>
    </source>
</evidence>
<keyword evidence="1" id="KW-1003">Cell membrane</keyword>
<proteinExistence type="predicted"/>
<evidence type="ECO:0000256" key="5">
    <source>
        <dbReference type="SAM" id="Phobius"/>
    </source>
</evidence>
<keyword evidence="8" id="KW-1185">Reference proteome</keyword>
<dbReference type="InterPro" id="IPR002035">
    <property type="entry name" value="VWF_A"/>
</dbReference>